<comment type="caution">
    <text evidence="2">The sequence shown here is derived from an EMBL/GenBank/DDBJ whole genome shotgun (WGS) entry which is preliminary data.</text>
</comment>
<feature type="region of interest" description="Disordered" evidence="1">
    <location>
        <begin position="1"/>
        <end position="65"/>
    </location>
</feature>
<accession>A0AAE3ZAM3</accession>
<dbReference type="AlphaFoldDB" id="A0AAE3ZAM3"/>
<organism evidence="2 3">
    <name type="scientific">Haloactinomyces albus</name>
    <dbReference type="NCBI Taxonomy" id="1352928"/>
    <lineage>
        <taxon>Bacteria</taxon>
        <taxon>Bacillati</taxon>
        <taxon>Actinomycetota</taxon>
        <taxon>Actinomycetes</taxon>
        <taxon>Actinopolysporales</taxon>
        <taxon>Actinopolysporaceae</taxon>
        <taxon>Haloactinomyces</taxon>
    </lineage>
</organism>
<protein>
    <submittedName>
        <fullName evidence="2">Uncharacterized protein</fullName>
    </submittedName>
</protein>
<sequence>MTDRRDGNQHGSSPDNTGHHRARKLTEVFGDILPETTSDDRVVGENGESESERWYHENRPPHHGS</sequence>
<keyword evidence="3" id="KW-1185">Reference proteome</keyword>
<gene>
    <name evidence="2" type="ORF">JOF55_001567</name>
</gene>
<proteinExistence type="predicted"/>
<evidence type="ECO:0000313" key="2">
    <source>
        <dbReference type="EMBL" id="MDR7301386.1"/>
    </source>
</evidence>
<dbReference type="EMBL" id="JAVDXW010000001">
    <property type="protein sequence ID" value="MDR7301386.1"/>
    <property type="molecule type" value="Genomic_DNA"/>
</dbReference>
<dbReference type="RefSeq" id="WP_310271773.1">
    <property type="nucleotide sequence ID" value="NZ_JAVDXW010000001.1"/>
</dbReference>
<evidence type="ECO:0000313" key="3">
    <source>
        <dbReference type="Proteomes" id="UP001180845"/>
    </source>
</evidence>
<name>A0AAE3ZAM3_9ACTN</name>
<reference evidence="2" key="1">
    <citation type="submission" date="2023-07" db="EMBL/GenBank/DDBJ databases">
        <title>Sequencing the genomes of 1000 actinobacteria strains.</title>
        <authorList>
            <person name="Klenk H.-P."/>
        </authorList>
    </citation>
    <scope>NUCLEOTIDE SEQUENCE</scope>
    <source>
        <strain evidence="2">DSM 45977</strain>
    </source>
</reference>
<dbReference type="Proteomes" id="UP001180845">
    <property type="component" value="Unassembled WGS sequence"/>
</dbReference>
<feature type="compositionally biased region" description="Basic and acidic residues" evidence="1">
    <location>
        <begin position="50"/>
        <end position="65"/>
    </location>
</feature>
<evidence type="ECO:0000256" key="1">
    <source>
        <dbReference type="SAM" id="MobiDB-lite"/>
    </source>
</evidence>